<organism evidence="1 2">
    <name type="scientific">Chitinophaga solisilvae</name>
    <dbReference type="NCBI Taxonomy" id="1233460"/>
    <lineage>
        <taxon>Bacteria</taxon>
        <taxon>Pseudomonadati</taxon>
        <taxon>Bacteroidota</taxon>
        <taxon>Chitinophagia</taxon>
        <taxon>Chitinophagales</taxon>
        <taxon>Chitinophagaceae</taxon>
        <taxon>Chitinophaga</taxon>
    </lineage>
</organism>
<dbReference type="Proteomes" id="UP000281028">
    <property type="component" value="Unassembled WGS sequence"/>
</dbReference>
<proteinExistence type="predicted"/>
<keyword evidence="2" id="KW-1185">Reference proteome</keyword>
<evidence type="ECO:0000313" key="2">
    <source>
        <dbReference type="Proteomes" id="UP000281028"/>
    </source>
</evidence>
<dbReference type="EMBL" id="RIAR02000001">
    <property type="protein sequence ID" value="NSL90542.1"/>
    <property type="molecule type" value="Genomic_DNA"/>
</dbReference>
<reference evidence="1" key="1">
    <citation type="submission" date="2020-05" db="EMBL/GenBank/DDBJ databases">
        <title>Chitinophaga laudate sp. nov., isolated from a tropical peat swamp.</title>
        <authorList>
            <person name="Goh C.B.S."/>
            <person name="Lee M.S."/>
            <person name="Parimannan S."/>
            <person name="Pasbakhsh P."/>
            <person name="Yule C.M."/>
            <person name="Rajandas H."/>
            <person name="Loke S."/>
            <person name="Croft L."/>
            <person name="Tan J.B.L."/>
        </authorList>
    </citation>
    <scope>NUCLEOTIDE SEQUENCE</scope>
    <source>
        <strain evidence="1">Mgbs1</strain>
    </source>
</reference>
<gene>
    <name evidence="1" type="ORF">ECE50_027205</name>
</gene>
<dbReference type="AlphaFoldDB" id="A0A3S1CRZ5"/>
<name>A0A3S1CRZ5_9BACT</name>
<accession>A0A3S1CRZ5</accession>
<sequence>MKHLSFFYPCYFLLLAGILTCSSCRKKSDGGNPEPANYISLINTLSLDGVPLDSFEYNNRGKLAKSWHYNAKEKSYNKYIEYIYGSNGTATGYNLFLNETGDFKLRVQGTTITTGSKTTIYTESFVPDGTSMGKGADQILANEAGQVIMHGTTDTVVLRDHVKGSAKRVYYQNLTYNNEGLKFAGSHYYITDTWWGASTQEDTEITFGYTDNPNHMYRLVAGDPVMRMYLSTYQYLIAGPLCLSATSTVINNAPPIRVTYTYTYDRSNQWKEMIINYPADGSTPAHTARYTATYKRIDIK</sequence>
<comment type="caution">
    <text evidence="1">The sequence shown here is derived from an EMBL/GenBank/DDBJ whole genome shotgun (WGS) entry which is preliminary data.</text>
</comment>
<protein>
    <submittedName>
        <fullName evidence="1">Uncharacterized protein</fullName>
    </submittedName>
</protein>
<evidence type="ECO:0000313" key="1">
    <source>
        <dbReference type="EMBL" id="NSL90542.1"/>
    </source>
</evidence>